<proteinExistence type="predicted"/>
<feature type="region of interest" description="Disordered" evidence="1">
    <location>
        <begin position="72"/>
        <end position="122"/>
    </location>
</feature>
<feature type="compositionally biased region" description="Low complexity" evidence="1">
    <location>
        <begin position="102"/>
        <end position="117"/>
    </location>
</feature>
<keyword evidence="3" id="KW-1185">Reference proteome</keyword>
<reference evidence="2" key="1">
    <citation type="submission" date="2021-01" db="UniProtKB">
        <authorList>
            <consortium name="EnsemblPlants"/>
        </authorList>
    </citation>
    <scope>IDENTIFICATION</scope>
</reference>
<dbReference type="EnsemblPlants" id="Kaladp0822s0006.6.v1.1">
    <property type="protein sequence ID" value="Kaladp0822s0006.6.v1.1"/>
    <property type="gene ID" value="Kaladp0822s0006.v1.1"/>
</dbReference>
<accession>A0A7N0VG82</accession>
<name>A0A7N0VG82_KALFE</name>
<dbReference type="Gramene" id="Kaladp0822s0006.1.v1.1">
    <property type="protein sequence ID" value="Kaladp0822s0006.1.v1.1"/>
    <property type="gene ID" value="Kaladp0822s0006.v1.1"/>
</dbReference>
<dbReference type="EnsemblPlants" id="Kaladp0822s0006.1.v1.1">
    <property type="protein sequence ID" value="Kaladp0822s0006.1.v1.1"/>
    <property type="gene ID" value="Kaladp0822s0006.v1.1"/>
</dbReference>
<dbReference type="Gramene" id="Kaladp0822s0006.6.v1.1">
    <property type="protein sequence ID" value="Kaladp0822s0006.6.v1.1"/>
    <property type="gene ID" value="Kaladp0822s0006.v1.1"/>
</dbReference>
<evidence type="ECO:0000313" key="3">
    <source>
        <dbReference type="Proteomes" id="UP000594263"/>
    </source>
</evidence>
<dbReference type="EnsemblPlants" id="Kaladp0822s0006.5.v1.1">
    <property type="protein sequence ID" value="Kaladp0822s0006.5.v1.1"/>
    <property type="gene ID" value="Kaladp0822s0006.v1.1"/>
</dbReference>
<sequence length="180" mass="20459">MEGERRTRQRRKPLSDCTNSNTLPFNCNPAHSCSSRTGLPLPSPVITNSKAAARYLQEPISNKKTKKILIDTSETPKKRRRKFTDPTLRSINTNEGNKENVDSNISIIPDSPSTPSVRQPLSPLDDRLTIYARRQTGKTKDKEKVVVNEAFTCPPVKRKVCFCLITYADVHIEYRSRLLF</sequence>
<dbReference type="Gramene" id="Kaladp0822s0006.5.v1.1">
    <property type="protein sequence ID" value="Kaladp0822s0006.5.v1.1"/>
    <property type="gene ID" value="Kaladp0822s0006.v1.1"/>
</dbReference>
<protein>
    <submittedName>
        <fullName evidence="2">Uncharacterized protein</fullName>
    </submittedName>
</protein>
<dbReference type="AlphaFoldDB" id="A0A7N0VG82"/>
<feature type="region of interest" description="Disordered" evidence="1">
    <location>
        <begin position="1"/>
        <end position="20"/>
    </location>
</feature>
<dbReference type="Proteomes" id="UP000594263">
    <property type="component" value="Unplaced"/>
</dbReference>
<evidence type="ECO:0000256" key="1">
    <source>
        <dbReference type="SAM" id="MobiDB-lite"/>
    </source>
</evidence>
<dbReference type="PANTHER" id="PTHR35740:SF1">
    <property type="entry name" value="OS12G0111700 PROTEIN"/>
    <property type="match status" value="1"/>
</dbReference>
<evidence type="ECO:0000313" key="2">
    <source>
        <dbReference type="EnsemblPlants" id="Kaladp0822s0006.1.v1.1"/>
    </source>
</evidence>
<organism evidence="2 3">
    <name type="scientific">Kalanchoe fedtschenkoi</name>
    <name type="common">Lavender scallops</name>
    <name type="synonym">South American air plant</name>
    <dbReference type="NCBI Taxonomy" id="63787"/>
    <lineage>
        <taxon>Eukaryota</taxon>
        <taxon>Viridiplantae</taxon>
        <taxon>Streptophyta</taxon>
        <taxon>Embryophyta</taxon>
        <taxon>Tracheophyta</taxon>
        <taxon>Spermatophyta</taxon>
        <taxon>Magnoliopsida</taxon>
        <taxon>eudicotyledons</taxon>
        <taxon>Gunneridae</taxon>
        <taxon>Pentapetalae</taxon>
        <taxon>Saxifragales</taxon>
        <taxon>Crassulaceae</taxon>
        <taxon>Kalanchoe</taxon>
    </lineage>
</organism>
<dbReference type="PANTHER" id="PTHR35740">
    <property type="entry name" value="OS12G0111700 PROTEIN"/>
    <property type="match status" value="1"/>
</dbReference>